<gene>
    <name evidence="8" type="ORF">SeMB42_g00266</name>
</gene>
<feature type="transmembrane region" description="Helical" evidence="5">
    <location>
        <begin position="400"/>
        <end position="421"/>
    </location>
</feature>
<evidence type="ECO:0000256" key="1">
    <source>
        <dbReference type="ARBA" id="ARBA00004141"/>
    </source>
</evidence>
<dbReference type="InterPro" id="IPR007632">
    <property type="entry name" value="Anoctamin"/>
</dbReference>
<evidence type="ECO:0000256" key="3">
    <source>
        <dbReference type="ARBA" id="ARBA00022989"/>
    </source>
</evidence>
<dbReference type="GO" id="GO:0016020">
    <property type="term" value="C:membrane"/>
    <property type="evidence" value="ECO:0007669"/>
    <property type="project" value="UniProtKB-SubCell"/>
</dbReference>
<sequence>MSTSLTNALSLRMLQHHLLPFPLYTNMEDVLKVSHTDGDSFHLSQTDYVLALLDNSYNEHYRKALDALKAKLKSRGFDFHEIDLSDTKRALAIRCTDDSLAIYAHCSSLTDYLRKIGVPTKNPPSPIKSNLELMTRLTSAERLRLINEILIQPEYEGGLGILEGTGVVECIFPIHDHDTTKKWIQSWSNKWILDTSDLDLIRDYAGSEVALYFCFLQVYFSALIPFSIISTAFWFFGWQYDYIYAFLSILWGIVTCHIWERRARAVSISWRIRGASQFQPIRAAFKPQEFTKDPVTNAILPFYPEWKRLAFIAGVTFPIVLLMVILQGAIISAIYILEQTIKHYYQGPMPQFVVFVPTIIYVSLVPTLSTLYTPLLDKLTDMENQETIAGHHASHSVKSFVFATLTTYLPLAVLGFVFVPFEDMLESVLGSLWHFDKGTWASSYSKGQAGPDVFQQLLIYYTVTGQIENLFTELIVPMVKPRALRLLRMWRSKSCTESPRCDGGPLSPKLPGGTDACLKQIRYQYEKPPYDLDEDLREMVLQFGFIMLFGVAWPLAPVACLINNLLESRCDMLKICFATRRPTPYRAEEIGPYTTILKSITRVSSLTSPALIILYQSWDTSVPATIQTLPKLPLIAMAALISEQLHDILSSLVKEGTKQWLTPEESEFVQMEASIREESKNID</sequence>
<keyword evidence="2 5" id="KW-0812">Transmembrane</keyword>
<evidence type="ECO:0008006" key="10">
    <source>
        <dbReference type="Google" id="ProtNLM"/>
    </source>
</evidence>
<feature type="transmembrane region" description="Helical" evidence="5">
    <location>
        <begin position="539"/>
        <end position="562"/>
    </location>
</feature>
<dbReference type="VEuPathDB" id="FungiDB:SeMB42_g00266"/>
<organism evidence="8 9">
    <name type="scientific">Synchytrium endobioticum</name>
    <dbReference type="NCBI Taxonomy" id="286115"/>
    <lineage>
        <taxon>Eukaryota</taxon>
        <taxon>Fungi</taxon>
        <taxon>Fungi incertae sedis</taxon>
        <taxon>Chytridiomycota</taxon>
        <taxon>Chytridiomycota incertae sedis</taxon>
        <taxon>Chytridiomycetes</taxon>
        <taxon>Synchytriales</taxon>
        <taxon>Synchytriaceae</taxon>
        <taxon>Synchytrium</taxon>
    </lineage>
</organism>
<evidence type="ECO:0000259" key="6">
    <source>
        <dbReference type="Pfam" id="PF04547"/>
    </source>
</evidence>
<dbReference type="Pfam" id="PF04547">
    <property type="entry name" value="Anoctamin"/>
    <property type="match status" value="1"/>
</dbReference>
<dbReference type="Proteomes" id="UP000317494">
    <property type="component" value="Unassembled WGS sequence"/>
</dbReference>
<reference evidence="8 9" key="1">
    <citation type="journal article" date="2019" name="Sci. Rep.">
        <title>Comparative genomics of chytrid fungi reveal insights into the obligate biotrophic and pathogenic lifestyle of Synchytrium endobioticum.</title>
        <authorList>
            <person name="van de Vossenberg B.T.L.H."/>
            <person name="Warris S."/>
            <person name="Nguyen H.D.T."/>
            <person name="van Gent-Pelzer M.P.E."/>
            <person name="Joly D.L."/>
            <person name="van de Geest H.C."/>
            <person name="Bonants P.J.M."/>
            <person name="Smith D.S."/>
            <person name="Levesque C.A."/>
            <person name="van der Lee T.A.J."/>
        </authorList>
    </citation>
    <scope>NUCLEOTIDE SEQUENCE [LARGE SCALE GENOMIC DNA]</scope>
    <source>
        <strain evidence="8 9">MB42</strain>
    </source>
</reference>
<feature type="transmembrane region" description="Helical" evidence="5">
    <location>
        <begin position="349"/>
        <end position="372"/>
    </location>
</feature>
<dbReference type="InterPro" id="IPR049452">
    <property type="entry name" value="Anoctamin_TM"/>
</dbReference>
<evidence type="ECO:0000259" key="7">
    <source>
        <dbReference type="Pfam" id="PF20877"/>
    </source>
</evidence>
<keyword evidence="4 5" id="KW-0472">Membrane</keyword>
<feature type="domain" description="Anoctamin transmembrane" evidence="6">
    <location>
        <begin position="201"/>
        <end position="617"/>
    </location>
</feature>
<keyword evidence="9" id="KW-1185">Reference proteome</keyword>
<feature type="transmembrane region" description="Helical" evidence="5">
    <location>
        <begin position="242"/>
        <end position="259"/>
    </location>
</feature>
<dbReference type="Pfam" id="PF20877">
    <property type="entry name" value="Anoctamin_N"/>
    <property type="match status" value="1"/>
</dbReference>
<feature type="domain" description="Anoctamin alpha-beta plait" evidence="7">
    <location>
        <begin position="47"/>
        <end position="166"/>
    </location>
</feature>
<evidence type="ECO:0000256" key="4">
    <source>
        <dbReference type="ARBA" id="ARBA00023136"/>
    </source>
</evidence>
<dbReference type="GO" id="GO:0032541">
    <property type="term" value="C:cortical endoplasmic reticulum"/>
    <property type="evidence" value="ECO:0007669"/>
    <property type="project" value="TreeGrafter"/>
</dbReference>
<dbReference type="AlphaFoldDB" id="A0A507DTA6"/>
<comment type="caution">
    <text evidence="8">The sequence shown here is derived from an EMBL/GenBank/DDBJ whole genome shotgun (WGS) entry which is preliminary data.</text>
</comment>
<dbReference type="STRING" id="286115.A0A507DTA6"/>
<dbReference type="GO" id="GO:0005254">
    <property type="term" value="F:chloride channel activity"/>
    <property type="evidence" value="ECO:0007669"/>
    <property type="project" value="TreeGrafter"/>
</dbReference>
<dbReference type="InterPro" id="IPR049456">
    <property type="entry name" value="Anoctamin_N_fung"/>
</dbReference>
<feature type="transmembrane region" description="Helical" evidence="5">
    <location>
        <begin position="309"/>
        <end position="337"/>
    </location>
</feature>
<comment type="subcellular location">
    <subcellularLocation>
        <location evidence="1">Membrane</location>
        <topology evidence="1">Multi-pass membrane protein</topology>
    </subcellularLocation>
</comment>
<dbReference type="PANTHER" id="PTHR12308:SF73">
    <property type="entry name" value="ANOCTAMIN"/>
    <property type="match status" value="1"/>
</dbReference>
<keyword evidence="3 5" id="KW-1133">Transmembrane helix</keyword>
<name>A0A507DTA6_9FUNG</name>
<dbReference type="PANTHER" id="PTHR12308">
    <property type="entry name" value="ANOCTAMIN"/>
    <property type="match status" value="1"/>
</dbReference>
<evidence type="ECO:0000313" key="9">
    <source>
        <dbReference type="Proteomes" id="UP000317494"/>
    </source>
</evidence>
<feature type="transmembrane region" description="Helical" evidence="5">
    <location>
        <begin position="209"/>
        <end position="236"/>
    </location>
</feature>
<evidence type="ECO:0000313" key="8">
    <source>
        <dbReference type="EMBL" id="TPX54447.1"/>
    </source>
</evidence>
<dbReference type="EMBL" id="QEAN01000005">
    <property type="protein sequence ID" value="TPX54447.1"/>
    <property type="molecule type" value="Genomic_DNA"/>
</dbReference>
<evidence type="ECO:0000256" key="5">
    <source>
        <dbReference type="SAM" id="Phobius"/>
    </source>
</evidence>
<accession>A0A507DTA6</accession>
<proteinExistence type="predicted"/>
<protein>
    <recommendedName>
        <fullName evidence="10">Anoctamin dimerisation domain-containing protein</fullName>
    </recommendedName>
</protein>
<evidence type="ECO:0000256" key="2">
    <source>
        <dbReference type="ARBA" id="ARBA00022692"/>
    </source>
</evidence>